<dbReference type="HOGENOM" id="CLU_2004694_0_0_1"/>
<evidence type="ECO:0000313" key="3">
    <source>
        <dbReference type="Proteomes" id="UP000030651"/>
    </source>
</evidence>
<reference evidence="3" key="1">
    <citation type="journal article" date="2015" name="BMC Genomics">
        <title>Genomic and transcriptomic analysis of the endophytic fungus Pestalotiopsis fici reveals its lifestyle and high potential for synthesis of natural products.</title>
        <authorList>
            <person name="Wang X."/>
            <person name="Zhang X."/>
            <person name="Liu L."/>
            <person name="Xiang M."/>
            <person name="Wang W."/>
            <person name="Sun X."/>
            <person name="Che Y."/>
            <person name="Guo L."/>
            <person name="Liu G."/>
            <person name="Guo L."/>
            <person name="Wang C."/>
            <person name="Yin W.B."/>
            <person name="Stadler M."/>
            <person name="Zhang X."/>
            <person name="Liu X."/>
        </authorList>
    </citation>
    <scope>NUCLEOTIDE SEQUENCE [LARGE SCALE GENOMIC DNA]</scope>
    <source>
        <strain evidence="3">W106-1 / CGMCC3.15140</strain>
    </source>
</reference>
<dbReference type="EMBL" id="KI912112">
    <property type="protein sequence ID" value="ETS80980.1"/>
    <property type="molecule type" value="Genomic_DNA"/>
</dbReference>
<proteinExistence type="predicted"/>
<dbReference type="OrthoDB" id="5089392at2759"/>
<feature type="region of interest" description="Disordered" evidence="1">
    <location>
        <begin position="12"/>
        <end position="45"/>
    </location>
</feature>
<organism evidence="2 3">
    <name type="scientific">Pestalotiopsis fici (strain W106-1 / CGMCC3.15140)</name>
    <dbReference type="NCBI Taxonomy" id="1229662"/>
    <lineage>
        <taxon>Eukaryota</taxon>
        <taxon>Fungi</taxon>
        <taxon>Dikarya</taxon>
        <taxon>Ascomycota</taxon>
        <taxon>Pezizomycotina</taxon>
        <taxon>Sordariomycetes</taxon>
        <taxon>Xylariomycetidae</taxon>
        <taxon>Amphisphaeriales</taxon>
        <taxon>Sporocadaceae</taxon>
        <taxon>Pestalotiopsis</taxon>
    </lineage>
</organism>
<gene>
    <name evidence="2" type="ORF">PFICI_05982</name>
</gene>
<feature type="compositionally biased region" description="Basic and acidic residues" evidence="1">
    <location>
        <begin position="31"/>
        <end position="45"/>
    </location>
</feature>
<evidence type="ECO:0000313" key="2">
    <source>
        <dbReference type="EMBL" id="ETS80980.1"/>
    </source>
</evidence>
<evidence type="ECO:0000256" key="1">
    <source>
        <dbReference type="SAM" id="MobiDB-lite"/>
    </source>
</evidence>
<keyword evidence="3" id="KW-1185">Reference proteome</keyword>
<dbReference type="RefSeq" id="XP_007832754.1">
    <property type="nucleotide sequence ID" value="XM_007834563.1"/>
</dbReference>
<dbReference type="KEGG" id="pfy:PFICI_05982"/>
<feature type="compositionally biased region" description="Polar residues" evidence="1">
    <location>
        <begin position="12"/>
        <end position="21"/>
    </location>
</feature>
<sequence>MPLPSLAALSANTNDAVSGSDNPVVAAPDVDAMKRGPEDPYKRTEQSDICDAFGKVSGSEILSYNAFIKIGKQGMFAATPRALKTSVDALADEIIDEVPTCAGKAKSDTSDLDDTLEKALNAYA</sequence>
<dbReference type="AlphaFoldDB" id="W3X4J0"/>
<dbReference type="Proteomes" id="UP000030651">
    <property type="component" value="Unassembled WGS sequence"/>
</dbReference>
<dbReference type="InParanoid" id="W3X4J0"/>
<name>W3X4J0_PESFW</name>
<accession>W3X4J0</accession>
<protein>
    <submittedName>
        <fullName evidence="2">Uncharacterized protein</fullName>
    </submittedName>
</protein>
<dbReference type="GeneID" id="19270995"/>